<sequence length="339" mass="38349">MISSPARYLFCLALGTSRRFARPSLISSAPVYERLSRFNSSSAGAPKPKTLDEWIANPPTLEGLDCLHHEHLGDVFVTLPTRDGSRQAFQEAKPGVPLGYGHHLAFFHHRKPEWLLREDGTEDDISPPDPFITRMWAGGKIKFDVDNPLIVGTKTRSKHHVKEALKKGFEKGKPMVFVTQEIAYTMEGKTSPSVVEERQHVFLPEGRVVRKEPRVVPDIPTTADFSFTYKPTPVTLFRFSSLMFNAHHIHLDKDYTTQVEGYPERLVHGPMTAMMLLEALVFNYPMAHIKEFEYRATNPLYVNRDLTIKGSWLDSTTAKVWCEDDQGTVGMRGVIKIAA</sequence>
<keyword evidence="2" id="KW-1185">Reference proteome</keyword>
<protein>
    <recommendedName>
        <fullName evidence="3">Thioesterase/thiol ester dehydrase-isomerase</fullName>
    </recommendedName>
</protein>
<dbReference type="InterPro" id="IPR029069">
    <property type="entry name" value="HotDog_dom_sf"/>
</dbReference>
<gene>
    <name evidence="1" type="ORF">FA13DRAFT_1249831</name>
</gene>
<name>A0A4Y7TQ98_COPMI</name>
<dbReference type="Gene3D" id="3.10.129.10">
    <property type="entry name" value="Hotdog Thioesterase"/>
    <property type="match status" value="1"/>
</dbReference>
<dbReference type="AlphaFoldDB" id="A0A4Y7TQ98"/>
<dbReference type="PANTHER" id="PTHR28152">
    <property type="entry name" value="HYDROXYACYL-THIOESTER DEHYDRATASE TYPE 2, MITOCHONDRIAL"/>
    <property type="match status" value="1"/>
</dbReference>
<dbReference type="PANTHER" id="PTHR28152:SF1">
    <property type="entry name" value="HYDROXYACYL-THIOESTER DEHYDRATASE TYPE 2, MITOCHONDRIAL"/>
    <property type="match status" value="1"/>
</dbReference>
<dbReference type="Proteomes" id="UP000298030">
    <property type="component" value="Unassembled WGS sequence"/>
</dbReference>
<dbReference type="GO" id="GO:0005739">
    <property type="term" value="C:mitochondrion"/>
    <property type="evidence" value="ECO:0007669"/>
    <property type="project" value="TreeGrafter"/>
</dbReference>
<comment type="caution">
    <text evidence="1">The sequence shown here is derived from an EMBL/GenBank/DDBJ whole genome shotgun (WGS) entry which is preliminary data.</text>
</comment>
<dbReference type="GO" id="GO:0019171">
    <property type="term" value="F:(3R)-hydroxyacyl-[acyl-carrier-protein] dehydratase activity"/>
    <property type="evidence" value="ECO:0007669"/>
    <property type="project" value="TreeGrafter"/>
</dbReference>
<accession>A0A4Y7TQ98</accession>
<evidence type="ECO:0000313" key="1">
    <source>
        <dbReference type="EMBL" id="TEB36355.1"/>
    </source>
</evidence>
<dbReference type="InterPro" id="IPR052741">
    <property type="entry name" value="Mitochondrial_HTD2"/>
</dbReference>
<dbReference type="STRING" id="71717.A0A4Y7TQ98"/>
<organism evidence="1 2">
    <name type="scientific">Coprinellus micaceus</name>
    <name type="common">Glistening ink-cap mushroom</name>
    <name type="synonym">Coprinus micaceus</name>
    <dbReference type="NCBI Taxonomy" id="71717"/>
    <lineage>
        <taxon>Eukaryota</taxon>
        <taxon>Fungi</taxon>
        <taxon>Dikarya</taxon>
        <taxon>Basidiomycota</taxon>
        <taxon>Agaricomycotina</taxon>
        <taxon>Agaricomycetes</taxon>
        <taxon>Agaricomycetidae</taxon>
        <taxon>Agaricales</taxon>
        <taxon>Agaricineae</taxon>
        <taxon>Psathyrellaceae</taxon>
        <taxon>Coprinellus</taxon>
    </lineage>
</organism>
<evidence type="ECO:0000313" key="2">
    <source>
        <dbReference type="Proteomes" id="UP000298030"/>
    </source>
</evidence>
<dbReference type="EMBL" id="QPFP01000006">
    <property type="protein sequence ID" value="TEB36355.1"/>
    <property type="molecule type" value="Genomic_DNA"/>
</dbReference>
<reference evidence="1 2" key="1">
    <citation type="journal article" date="2019" name="Nat. Ecol. Evol.">
        <title>Megaphylogeny resolves global patterns of mushroom evolution.</title>
        <authorList>
            <person name="Varga T."/>
            <person name="Krizsan K."/>
            <person name="Foldi C."/>
            <person name="Dima B."/>
            <person name="Sanchez-Garcia M."/>
            <person name="Sanchez-Ramirez S."/>
            <person name="Szollosi G.J."/>
            <person name="Szarkandi J.G."/>
            <person name="Papp V."/>
            <person name="Albert L."/>
            <person name="Andreopoulos W."/>
            <person name="Angelini C."/>
            <person name="Antonin V."/>
            <person name="Barry K.W."/>
            <person name="Bougher N.L."/>
            <person name="Buchanan P."/>
            <person name="Buyck B."/>
            <person name="Bense V."/>
            <person name="Catcheside P."/>
            <person name="Chovatia M."/>
            <person name="Cooper J."/>
            <person name="Damon W."/>
            <person name="Desjardin D."/>
            <person name="Finy P."/>
            <person name="Geml J."/>
            <person name="Haridas S."/>
            <person name="Hughes K."/>
            <person name="Justo A."/>
            <person name="Karasinski D."/>
            <person name="Kautmanova I."/>
            <person name="Kiss B."/>
            <person name="Kocsube S."/>
            <person name="Kotiranta H."/>
            <person name="LaButti K.M."/>
            <person name="Lechner B.E."/>
            <person name="Liimatainen K."/>
            <person name="Lipzen A."/>
            <person name="Lukacs Z."/>
            <person name="Mihaltcheva S."/>
            <person name="Morgado L.N."/>
            <person name="Niskanen T."/>
            <person name="Noordeloos M.E."/>
            <person name="Ohm R.A."/>
            <person name="Ortiz-Santana B."/>
            <person name="Ovrebo C."/>
            <person name="Racz N."/>
            <person name="Riley R."/>
            <person name="Savchenko A."/>
            <person name="Shiryaev A."/>
            <person name="Soop K."/>
            <person name="Spirin V."/>
            <person name="Szebenyi C."/>
            <person name="Tomsovsky M."/>
            <person name="Tulloss R.E."/>
            <person name="Uehling J."/>
            <person name="Grigoriev I.V."/>
            <person name="Vagvolgyi C."/>
            <person name="Papp T."/>
            <person name="Martin F.M."/>
            <person name="Miettinen O."/>
            <person name="Hibbett D.S."/>
            <person name="Nagy L.G."/>
        </authorList>
    </citation>
    <scope>NUCLEOTIDE SEQUENCE [LARGE SCALE GENOMIC DNA]</scope>
    <source>
        <strain evidence="1 2">FP101781</strain>
    </source>
</reference>
<dbReference type="OrthoDB" id="3257538at2759"/>
<dbReference type="SUPFAM" id="SSF54637">
    <property type="entry name" value="Thioesterase/thiol ester dehydrase-isomerase"/>
    <property type="match status" value="1"/>
</dbReference>
<evidence type="ECO:0008006" key="3">
    <source>
        <dbReference type="Google" id="ProtNLM"/>
    </source>
</evidence>
<proteinExistence type="predicted"/>